<dbReference type="PROSITE" id="PS50097">
    <property type="entry name" value="BTB"/>
    <property type="match status" value="1"/>
</dbReference>
<dbReference type="Pfam" id="PF07707">
    <property type="entry name" value="BACK"/>
    <property type="match status" value="1"/>
</dbReference>
<evidence type="ECO:0000313" key="6">
    <source>
        <dbReference type="Proteomes" id="UP001445076"/>
    </source>
</evidence>
<evidence type="ECO:0000256" key="1">
    <source>
        <dbReference type="ARBA" id="ARBA00022441"/>
    </source>
</evidence>
<feature type="domain" description="BTB" evidence="4">
    <location>
        <begin position="30"/>
        <end position="100"/>
    </location>
</feature>
<dbReference type="SMART" id="SM00225">
    <property type="entry name" value="BTB"/>
    <property type="match status" value="1"/>
</dbReference>
<evidence type="ECO:0000256" key="2">
    <source>
        <dbReference type="ARBA" id="ARBA00022737"/>
    </source>
</evidence>
<dbReference type="EMBL" id="JARKIK010000260">
    <property type="protein sequence ID" value="KAK8720664.1"/>
    <property type="molecule type" value="Genomic_DNA"/>
</dbReference>
<organism evidence="5 6">
    <name type="scientific">Cherax quadricarinatus</name>
    <name type="common">Australian red claw crayfish</name>
    <dbReference type="NCBI Taxonomy" id="27406"/>
    <lineage>
        <taxon>Eukaryota</taxon>
        <taxon>Metazoa</taxon>
        <taxon>Ecdysozoa</taxon>
        <taxon>Arthropoda</taxon>
        <taxon>Crustacea</taxon>
        <taxon>Multicrustacea</taxon>
        <taxon>Malacostraca</taxon>
        <taxon>Eumalacostraca</taxon>
        <taxon>Eucarida</taxon>
        <taxon>Decapoda</taxon>
        <taxon>Pleocyemata</taxon>
        <taxon>Astacidea</taxon>
        <taxon>Parastacoidea</taxon>
        <taxon>Parastacidae</taxon>
        <taxon>Cherax</taxon>
    </lineage>
</organism>
<dbReference type="InterPro" id="IPR000210">
    <property type="entry name" value="BTB/POZ_dom"/>
</dbReference>
<dbReference type="Gene3D" id="3.30.710.10">
    <property type="entry name" value="Potassium Channel Kv1.1, Chain A"/>
    <property type="match status" value="1"/>
</dbReference>
<dbReference type="Pfam" id="PF00651">
    <property type="entry name" value="BTB"/>
    <property type="match status" value="1"/>
</dbReference>
<dbReference type="AlphaFoldDB" id="A0AAW0VUW1"/>
<accession>A0AAW0VUW1</accession>
<proteinExistence type="predicted"/>
<dbReference type="Proteomes" id="UP001445076">
    <property type="component" value="Unassembled WGS sequence"/>
</dbReference>
<keyword evidence="1" id="KW-0880">Kelch repeat</keyword>
<protein>
    <recommendedName>
        <fullName evidence="4">BTB domain-containing protein</fullName>
    </recommendedName>
</protein>
<dbReference type="PANTHER" id="PTHR24412">
    <property type="entry name" value="KELCH PROTEIN"/>
    <property type="match status" value="1"/>
</dbReference>
<evidence type="ECO:0000259" key="4">
    <source>
        <dbReference type="PROSITE" id="PS50097"/>
    </source>
</evidence>
<keyword evidence="2" id="KW-0677">Repeat</keyword>
<sequence length="165" mass="18783">MNRQEYTTGTLHASRVLKELSTFRHFAALCDGTVKLSDGTVKVSKALLAAGCPYFKILYEFEEESQGGLHRTAEPKLDITCKTFELILDFIYTGRVILDNDNIQDILQASDLLLMTDLKELCIKFLMARIDVDNCLGILQFAQQFSCPRLVHFAQDFICQHFKHS</sequence>
<dbReference type="PANTHER" id="PTHR24412:SF232">
    <property type="entry name" value="GIGAXONIN"/>
    <property type="match status" value="1"/>
</dbReference>
<gene>
    <name evidence="5" type="ORF">OTU49_013175</name>
</gene>
<dbReference type="InterPro" id="IPR011333">
    <property type="entry name" value="SKP1/BTB/POZ_sf"/>
</dbReference>
<reference evidence="5 6" key="1">
    <citation type="journal article" date="2024" name="BMC Genomics">
        <title>Genome assembly of redclaw crayfish (Cherax quadricarinatus) provides insights into its immune adaptation and hypoxia tolerance.</title>
        <authorList>
            <person name="Liu Z."/>
            <person name="Zheng J."/>
            <person name="Li H."/>
            <person name="Fang K."/>
            <person name="Wang S."/>
            <person name="He J."/>
            <person name="Zhou D."/>
            <person name="Weng S."/>
            <person name="Chi M."/>
            <person name="Gu Z."/>
            <person name="He J."/>
            <person name="Li F."/>
            <person name="Wang M."/>
        </authorList>
    </citation>
    <scope>NUCLEOTIDE SEQUENCE [LARGE SCALE GENOMIC DNA]</scope>
    <source>
        <strain evidence="5">ZL_2023a</strain>
    </source>
</reference>
<name>A0AAW0VUW1_CHEQU</name>
<keyword evidence="6" id="KW-1185">Reference proteome</keyword>
<evidence type="ECO:0000313" key="5">
    <source>
        <dbReference type="EMBL" id="KAK8720664.1"/>
    </source>
</evidence>
<comment type="caution">
    <text evidence="5">The sequence shown here is derived from an EMBL/GenBank/DDBJ whole genome shotgun (WGS) entry which is preliminary data.</text>
</comment>
<dbReference type="SUPFAM" id="SSF54695">
    <property type="entry name" value="POZ domain"/>
    <property type="match status" value="1"/>
</dbReference>
<dbReference type="Gene3D" id="1.25.40.420">
    <property type="match status" value="1"/>
</dbReference>
<evidence type="ECO:0000256" key="3">
    <source>
        <dbReference type="ARBA" id="ARBA00023203"/>
    </source>
</evidence>
<keyword evidence="3" id="KW-0009">Actin-binding</keyword>
<dbReference type="InterPro" id="IPR011705">
    <property type="entry name" value="BACK"/>
</dbReference>